<evidence type="ECO:0000313" key="1">
    <source>
        <dbReference type="EMBL" id="AXH66066.1"/>
    </source>
</evidence>
<name>A0A345M6E5_9CAUD</name>
<accession>A0A345M6E5</accession>
<dbReference type="EMBL" id="MH576960">
    <property type="protein sequence ID" value="AXH66066.1"/>
    <property type="molecule type" value="Genomic_DNA"/>
</dbReference>
<dbReference type="GeneID" id="65115085"/>
<proteinExistence type="predicted"/>
<dbReference type="Proteomes" id="UP000260273">
    <property type="component" value="Segment"/>
</dbReference>
<reference evidence="2" key="1">
    <citation type="submission" date="2018-07" db="EMBL/GenBank/DDBJ databases">
        <authorList>
            <person name="Quirk P.G."/>
            <person name="Krulwich T.A."/>
        </authorList>
    </citation>
    <scope>NUCLEOTIDE SEQUENCE [LARGE SCALE GENOMIC DNA]</scope>
</reference>
<protein>
    <submittedName>
        <fullName evidence="1">Uncharacterized protein</fullName>
    </submittedName>
</protein>
<dbReference type="RefSeq" id="YP_010097421.1">
    <property type="nucleotide sequence ID" value="NC_055758.1"/>
</dbReference>
<sequence>MASSSGSYAKGKASDGAQLKAYWLTGEGAAKIRWNTPGDFTRCVRQIRKYAAKEGFSAEGYCSRLHKAATGVYPGDAKNVGGNGRSKKRGR</sequence>
<dbReference type="KEGG" id="vg:65115085"/>
<gene>
    <name evidence="1" type="primary">27</name>
    <name evidence="1" type="ORF">SEA_PLEAKLEY_27</name>
</gene>
<organism evidence="1 2">
    <name type="scientific">Gordonia phage Pleakley</name>
    <dbReference type="NCBI Taxonomy" id="2283246"/>
    <lineage>
        <taxon>Viruses</taxon>
        <taxon>Duplodnaviria</taxon>
        <taxon>Heunggongvirae</taxon>
        <taxon>Uroviricota</taxon>
        <taxon>Caudoviricetes</taxon>
        <taxon>Zierdtviridae</taxon>
        <taxon>Emilbogenvirinae</taxon>
        <taxon>Pleakleyvirus</taxon>
        <taxon>Pleakleyvirus pleakley</taxon>
    </lineage>
</organism>
<evidence type="ECO:0000313" key="2">
    <source>
        <dbReference type="Proteomes" id="UP000260273"/>
    </source>
</evidence>
<keyword evidence="2" id="KW-1185">Reference proteome</keyword>